<feature type="transmembrane region" description="Helical" evidence="8">
    <location>
        <begin position="161"/>
        <end position="183"/>
    </location>
</feature>
<dbReference type="InterPro" id="IPR004812">
    <property type="entry name" value="Efflux_drug-R_Bcr/CmlA"/>
</dbReference>
<feature type="domain" description="Major facilitator superfamily (MFS) profile" evidence="9">
    <location>
        <begin position="9"/>
        <end position="391"/>
    </location>
</feature>
<keyword evidence="3" id="KW-0813">Transport</keyword>
<comment type="subcellular location">
    <subcellularLocation>
        <location evidence="1">Cell membrane</location>
        <topology evidence="1">Multi-pass membrane protein</topology>
    </subcellularLocation>
</comment>
<feature type="transmembrane region" description="Helical" evidence="8">
    <location>
        <begin position="204"/>
        <end position="231"/>
    </location>
</feature>
<feature type="transmembrane region" description="Helical" evidence="8">
    <location>
        <begin position="75"/>
        <end position="94"/>
    </location>
</feature>
<evidence type="ECO:0000256" key="2">
    <source>
        <dbReference type="ARBA" id="ARBA00006236"/>
    </source>
</evidence>
<dbReference type="PANTHER" id="PTHR23502:SF132">
    <property type="entry name" value="POLYAMINE TRANSPORTER 2-RELATED"/>
    <property type="match status" value="1"/>
</dbReference>
<dbReference type="InterPro" id="IPR020846">
    <property type="entry name" value="MFS_dom"/>
</dbReference>
<evidence type="ECO:0000256" key="1">
    <source>
        <dbReference type="ARBA" id="ARBA00004651"/>
    </source>
</evidence>
<feature type="transmembrane region" description="Helical" evidence="8">
    <location>
        <begin position="100"/>
        <end position="121"/>
    </location>
</feature>
<feature type="transmembrane region" description="Helical" evidence="8">
    <location>
        <begin position="283"/>
        <end position="302"/>
    </location>
</feature>
<accession>A0A929KUA1</accession>
<evidence type="ECO:0000313" key="11">
    <source>
        <dbReference type="Proteomes" id="UP000622475"/>
    </source>
</evidence>
<dbReference type="PANTHER" id="PTHR23502">
    <property type="entry name" value="MAJOR FACILITATOR SUPERFAMILY"/>
    <property type="match status" value="1"/>
</dbReference>
<gene>
    <name evidence="10" type="ORF">IRJ16_01375</name>
</gene>
<feature type="transmembrane region" description="Helical" evidence="8">
    <location>
        <begin position="133"/>
        <end position="155"/>
    </location>
</feature>
<feature type="transmembrane region" description="Helical" evidence="8">
    <location>
        <begin position="251"/>
        <end position="271"/>
    </location>
</feature>
<dbReference type="NCBIfam" id="TIGR00710">
    <property type="entry name" value="efflux_Bcr_CflA"/>
    <property type="match status" value="1"/>
</dbReference>
<evidence type="ECO:0000256" key="6">
    <source>
        <dbReference type="ARBA" id="ARBA00022989"/>
    </source>
</evidence>
<dbReference type="EMBL" id="JADFFL010000001">
    <property type="protein sequence ID" value="MBE9660523.1"/>
    <property type="molecule type" value="Genomic_DNA"/>
</dbReference>
<evidence type="ECO:0000256" key="7">
    <source>
        <dbReference type="ARBA" id="ARBA00023136"/>
    </source>
</evidence>
<keyword evidence="4" id="KW-1003">Cell membrane</keyword>
<dbReference type="RefSeq" id="WP_194109720.1">
    <property type="nucleotide sequence ID" value="NZ_JADFFL010000001.1"/>
</dbReference>
<keyword evidence="11" id="KW-1185">Reference proteome</keyword>
<dbReference type="InterPro" id="IPR011701">
    <property type="entry name" value="MFS"/>
</dbReference>
<dbReference type="AlphaFoldDB" id="A0A929KUA1"/>
<dbReference type="SUPFAM" id="SSF103473">
    <property type="entry name" value="MFS general substrate transporter"/>
    <property type="match status" value="1"/>
</dbReference>
<evidence type="ECO:0000256" key="4">
    <source>
        <dbReference type="ARBA" id="ARBA00022475"/>
    </source>
</evidence>
<dbReference type="GO" id="GO:1990961">
    <property type="term" value="P:xenobiotic detoxification by transmembrane export across the plasma membrane"/>
    <property type="evidence" value="ECO:0007669"/>
    <property type="project" value="InterPro"/>
</dbReference>
<comment type="similarity">
    <text evidence="2">Belongs to the major facilitator superfamily. Bcr/CmlA family.</text>
</comment>
<organism evidence="10 11">
    <name type="scientific">Mucilaginibacter myungsuensis</name>
    <dbReference type="NCBI Taxonomy" id="649104"/>
    <lineage>
        <taxon>Bacteria</taxon>
        <taxon>Pseudomonadati</taxon>
        <taxon>Bacteroidota</taxon>
        <taxon>Sphingobacteriia</taxon>
        <taxon>Sphingobacteriales</taxon>
        <taxon>Sphingobacteriaceae</taxon>
        <taxon>Mucilaginibacter</taxon>
    </lineage>
</organism>
<name>A0A929KUA1_9SPHI</name>
<evidence type="ECO:0000313" key="10">
    <source>
        <dbReference type="EMBL" id="MBE9660523.1"/>
    </source>
</evidence>
<reference evidence="10" key="1">
    <citation type="submission" date="2020-10" db="EMBL/GenBank/DDBJ databases">
        <title>Mucilaginibacter mali sp. nov., isolated from rhizosphere soil of apple orchard.</title>
        <authorList>
            <person name="Lee J.-S."/>
            <person name="Kim H.S."/>
            <person name="Kim J.-S."/>
        </authorList>
    </citation>
    <scope>NUCLEOTIDE SEQUENCE</scope>
    <source>
        <strain evidence="10">KCTC 22746</strain>
    </source>
</reference>
<evidence type="ECO:0000259" key="9">
    <source>
        <dbReference type="PROSITE" id="PS50850"/>
    </source>
</evidence>
<feature type="transmembrane region" description="Helical" evidence="8">
    <location>
        <begin position="308"/>
        <end position="332"/>
    </location>
</feature>
<keyword evidence="6 8" id="KW-1133">Transmembrane helix</keyword>
<evidence type="ECO:0000256" key="3">
    <source>
        <dbReference type="ARBA" id="ARBA00022448"/>
    </source>
</evidence>
<dbReference type="PROSITE" id="PS50850">
    <property type="entry name" value="MFS"/>
    <property type="match status" value="1"/>
</dbReference>
<feature type="transmembrane region" description="Helical" evidence="8">
    <location>
        <begin position="7"/>
        <end position="24"/>
    </location>
</feature>
<dbReference type="GO" id="GO:0042910">
    <property type="term" value="F:xenobiotic transmembrane transporter activity"/>
    <property type="evidence" value="ECO:0007669"/>
    <property type="project" value="InterPro"/>
</dbReference>
<dbReference type="Pfam" id="PF07690">
    <property type="entry name" value="MFS_1"/>
    <property type="match status" value="1"/>
</dbReference>
<keyword evidence="5 8" id="KW-0812">Transmembrane</keyword>
<dbReference type="Proteomes" id="UP000622475">
    <property type="component" value="Unassembled WGS sequence"/>
</dbReference>
<comment type="caution">
    <text evidence="10">The sequence shown here is derived from an EMBL/GenBank/DDBJ whole genome shotgun (WGS) entry which is preliminary data.</text>
</comment>
<protein>
    <submittedName>
        <fullName evidence="10">Multidrug effflux MFS transporter</fullName>
    </submittedName>
</protein>
<feature type="transmembrane region" description="Helical" evidence="8">
    <location>
        <begin position="44"/>
        <end position="63"/>
    </location>
</feature>
<sequence length="407" mass="43345">MSNKQYFFLVLILGSMTALSPFSIDMYLPAFAQIADGMHTTVETVALSLSSYFIGLAGGQLLYGPLLDKFGRKKPLYVGLCIYLLASFGCFAAQSIDMLIIARFVQAIGGCAAGVASIAMVRDLFPINQNAKVFALLMLVLGTSPMIAPTVGGFVADAMNWRVIFLILASIAAAIFLAVIFFLPDRYQPDPTISLKPVPILTGFWVVLSTPQFYTYAISGAMSFAGLFVYVAGAPVVFMKIYHMDAKAFGLMFAGLSVGFIGASQLNSLMLKRFRSEQIVPKALVIQLISGALFLFASWQNWLGVPEIIGMIFIQLSCIGILAPNMSALSIAPFERNAGTASSLLGALQLGIGAGATMGMSAINVTNIIPLSAVMCGAGLLSCTIYFISRRRIKTPLVTGGSGIVAH</sequence>
<dbReference type="GO" id="GO:0005886">
    <property type="term" value="C:plasma membrane"/>
    <property type="evidence" value="ECO:0007669"/>
    <property type="project" value="UniProtKB-SubCell"/>
</dbReference>
<dbReference type="CDD" id="cd17320">
    <property type="entry name" value="MFS_MdfA_MDR_like"/>
    <property type="match status" value="1"/>
</dbReference>
<dbReference type="Gene3D" id="1.20.1720.10">
    <property type="entry name" value="Multidrug resistance protein D"/>
    <property type="match status" value="1"/>
</dbReference>
<evidence type="ECO:0000256" key="8">
    <source>
        <dbReference type="SAM" id="Phobius"/>
    </source>
</evidence>
<dbReference type="FunFam" id="1.20.1720.10:FF:000005">
    <property type="entry name" value="Bcr/CflA family efflux transporter"/>
    <property type="match status" value="1"/>
</dbReference>
<proteinExistence type="inferred from homology"/>
<feature type="transmembrane region" description="Helical" evidence="8">
    <location>
        <begin position="369"/>
        <end position="388"/>
    </location>
</feature>
<keyword evidence="7 8" id="KW-0472">Membrane</keyword>
<feature type="transmembrane region" description="Helical" evidence="8">
    <location>
        <begin position="344"/>
        <end position="363"/>
    </location>
</feature>
<dbReference type="InterPro" id="IPR036259">
    <property type="entry name" value="MFS_trans_sf"/>
</dbReference>
<evidence type="ECO:0000256" key="5">
    <source>
        <dbReference type="ARBA" id="ARBA00022692"/>
    </source>
</evidence>